<keyword evidence="1" id="KW-0575">Peroxidase</keyword>
<dbReference type="GO" id="GO:0042744">
    <property type="term" value="P:hydrogen peroxide catabolic process"/>
    <property type="evidence" value="ECO:0007669"/>
    <property type="project" value="TreeGrafter"/>
</dbReference>
<dbReference type="PANTHER" id="PTHR31356">
    <property type="entry name" value="THYLAKOID LUMENAL 29 KDA PROTEIN, CHLOROPLASTIC-RELATED"/>
    <property type="match status" value="1"/>
</dbReference>
<dbReference type="EMBL" id="CDMZ01000971">
    <property type="protein sequence ID" value="CEM24859.1"/>
    <property type="molecule type" value="Genomic_DNA"/>
</dbReference>
<evidence type="ECO:0000259" key="8">
    <source>
        <dbReference type="PROSITE" id="PS50873"/>
    </source>
</evidence>
<dbReference type="GO" id="GO:0046872">
    <property type="term" value="F:metal ion binding"/>
    <property type="evidence" value="ECO:0007669"/>
    <property type="project" value="UniProtKB-KW"/>
</dbReference>
<evidence type="ECO:0000256" key="6">
    <source>
        <dbReference type="RuleBase" id="RU004241"/>
    </source>
</evidence>
<dbReference type="VEuPathDB" id="CryptoDB:Cvel_20685"/>
<gene>
    <name evidence="9" type="ORF">Cvel_20685</name>
</gene>
<dbReference type="Pfam" id="PF00141">
    <property type="entry name" value="peroxidase"/>
    <property type="match status" value="1"/>
</dbReference>
<comment type="similarity">
    <text evidence="6">Belongs to the peroxidase family.</text>
</comment>
<dbReference type="PRINTS" id="PR00458">
    <property type="entry name" value="PEROXIDASE"/>
</dbReference>
<keyword evidence="5" id="KW-0408">Iron</keyword>
<evidence type="ECO:0000256" key="3">
    <source>
        <dbReference type="ARBA" id="ARBA00022723"/>
    </source>
</evidence>
<evidence type="ECO:0000256" key="7">
    <source>
        <dbReference type="SAM" id="MobiDB-lite"/>
    </source>
</evidence>
<feature type="domain" description="Plant heme peroxidase family profile" evidence="8">
    <location>
        <begin position="30"/>
        <end position="279"/>
    </location>
</feature>
<dbReference type="GO" id="GO:0034599">
    <property type="term" value="P:cellular response to oxidative stress"/>
    <property type="evidence" value="ECO:0007669"/>
    <property type="project" value="InterPro"/>
</dbReference>
<dbReference type="AlphaFoldDB" id="A0A0G4G826"/>
<reference evidence="9" key="1">
    <citation type="submission" date="2014-11" db="EMBL/GenBank/DDBJ databases">
        <authorList>
            <person name="Otto D Thomas"/>
            <person name="Naeem Raeece"/>
        </authorList>
    </citation>
    <scope>NUCLEOTIDE SEQUENCE</scope>
</reference>
<dbReference type="InterPro" id="IPR002016">
    <property type="entry name" value="Haem_peroxidase"/>
</dbReference>
<feature type="region of interest" description="Disordered" evidence="7">
    <location>
        <begin position="53"/>
        <end position="72"/>
    </location>
</feature>
<dbReference type="GO" id="GO:0020037">
    <property type="term" value="F:heme binding"/>
    <property type="evidence" value="ECO:0007669"/>
    <property type="project" value="InterPro"/>
</dbReference>
<dbReference type="Gene3D" id="1.10.420.10">
    <property type="entry name" value="Peroxidase, domain 2"/>
    <property type="match status" value="1"/>
</dbReference>
<evidence type="ECO:0000256" key="4">
    <source>
        <dbReference type="ARBA" id="ARBA00023002"/>
    </source>
</evidence>
<dbReference type="InterPro" id="IPR002207">
    <property type="entry name" value="Peroxidase_I"/>
</dbReference>
<dbReference type="PhylomeDB" id="A0A0G4G826"/>
<dbReference type="PANTHER" id="PTHR31356:SF66">
    <property type="entry name" value="CATALASE-PEROXIDASE"/>
    <property type="match status" value="1"/>
</dbReference>
<keyword evidence="2" id="KW-0349">Heme</keyword>
<accession>A0A0G4G826</accession>
<dbReference type="SUPFAM" id="SSF48113">
    <property type="entry name" value="Heme-dependent peroxidases"/>
    <property type="match status" value="1"/>
</dbReference>
<dbReference type="GO" id="GO:0000302">
    <property type="term" value="P:response to reactive oxygen species"/>
    <property type="evidence" value="ECO:0007669"/>
    <property type="project" value="TreeGrafter"/>
</dbReference>
<evidence type="ECO:0000313" key="9">
    <source>
        <dbReference type="EMBL" id="CEM24859.1"/>
    </source>
</evidence>
<dbReference type="InterPro" id="IPR010255">
    <property type="entry name" value="Haem_peroxidase_sf"/>
</dbReference>
<dbReference type="PRINTS" id="PR00459">
    <property type="entry name" value="ASPEROXIDASE"/>
</dbReference>
<evidence type="ECO:0000256" key="1">
    <source>
        <dbReference type="ARBA" id="ARBA00022559"/>
    </source>
</evidence>
<protein>
    <recommendedName>
        <fullName evidence="8">Plant heme peroxidase family profile domain-containing protein</fullName>
    </recommendedName>
</protein>
<sequence>MSAPTVSATTGAASVSDDAFKGAFGDLVQLAKEKNCGPILVRLSWHDAGTYSKEAKDGGSTGTIRHDPEKSHGANAGLDIAMRLVDPIKQKYPDMSFADFFVLAGIAGVRAMGGPLVGFRGGRVDGQEAECTPDGRLPAATLKGDGLRGIFYRMGLDDKAIVVLSGAHSVGRCHKDRSGFEGPWCEKPLVFDNCYYKNLLGKEWKFDGNQYWADPDPAEGGAEEKLMMLPSDMALIEDAEFLPMVKTYASDNARFFEAFADCFQNLHERRWVDSNAELRAVQLEG</sequence>
<dbReference type="GO" id="GO:0004601">
    <property type="term" value="F:peroxidase activity"/>
    <property type="evidence" value="ECO:0007669"/>
    <property type="project" value="UniProtKB-KW"/>
</dbReference>
<evidence type="ECO:0000256" key="2">
    <source>
        <dbReference type="ARBA" id="ARBA00022617"/>
    </source>
</evidence>
<dbReference type="Gene3D" id="1.10.520.10">
    <property type="match status" value="1"/>
</dbReference>
<name>A0A0G4G826_9ALVE</name>
<keyword evidence="3" id="KW-0479">Metal-binding</keyword>
<dbReference type="InterPro" id="IPR044831">
    <property type="entry name" value="Ccp1-like"/>
</dbReference>
<keyword evidence="4" id="KW-0560">Oxidoreductase</keyword>
<dbReference type="PROSITE" id="PS50873">
    <property type="entry name" value="PEROXIDASE_4"/>
    <property type="match status" value="1"/>
</dbReference>
<organism evidence="9">
    <name type="scientific">Chromera velia CCMP2878</name>
    <dbReference type="NCBI Taxonomy" id="1169474"/>
    <lineage>
        <taxon>Eukaryota</taxon>
        <taxon>Sar</taxon>
        <taxon>Alveolata</taxon>
        <taxon>Colpodellida</taxon>
        <taxon>Chromeraceae</taxon>
        <taxon>Chromera</taxon>
    </lineage>
</organism>
<evidence type="ECO:0000256" key="5">
    <source>
        <dbReference type="ARBA" id="ARBA00023004"/>
    </source>
</evidence>
<dbReference type="PROSITE" id="PS00436">
    <property type="entry name" value="PEROXIDASE_2"/>
    <property type="match status" value="1"/>
</dbReference>
<dbReference type="InterPro" id="IPR019794">
    <property type="entry name" value="Peroxidases_AS"/>
</dbReference>
<proteinExistence type="inferred from homology"/>